<evidence type="ECO:0000313" key="2">
    <source>
        <dbReference type="Proteomes" id="UP000254255"/>
    </source>
</evidence>
<reference evidence="1 2" key="1">
    <citation type="submission" date="2018-06" db="EMBL/GenBank/DDBJ databases">
        <authorList>
            <consortium name="Pathogen Informatics"/>
            <person name="Doyle S."/>
        </authorList>
    </citation>
    <scope>NUCLEOTIDE SEQUENCE [LARGE SCALE GENOMIC DNA]</scope>
    <source>
        <strain evidence="1 2">NCTC13148</strain>
    </source>
</reference>
<organism evidence="1 2">
    <name type="scientific">Escherichia coli</name>
    <dbReference type="NCBI Taxonomy" id="562"/>
    <lineage>
        <taxon>Bacteria</taxon>
        <taxon>Pseudomonadati</taxon>
        <taxon>Pseudomonadota</taxon>
        <taxon>Gammaproteobacteria</taxon>
        <taxon>Enterobacterales</taxon>
        <taxon>Enterobacteriaceae</taxon>
        <taxon>Escherichia</taxon>
    </lineage>
</organism>
<dbReference type="Proteomes" id="UP000254255">
    <property type="component" value="Unassembled WGS sequence"/>
</dbReference>
<protein>
    <submittedName>
        <fullName evidence="1">Uncharacterized protein</fullName>
    </submittedName>
</protein>
<dbReference type="AlphaFoldDB" id="A0A377BLH4"/>
<evidence type="ECO:0000313" key="1">
    <source>
        <dbReference type="EMBL" id="STL70770.1"/>
    </source>
</evidence>
<name>A0A377BLH4_ECOLX</name>
<gene>
    <name evidence="1" type="ORF">NCTC13148_01267</name>
</gene>
<sequence length="78" mass="8882">MTTVRTHVIERAQNLITTAYQHDAFANDLTRHIIIGIRQFAAMSDANPAFGEDVLFFRVQTRSDRYKNGQEWSTPLAG</sequence>
<proteinExistence type="predicted"/>
<accession>A0A377BLH4</accession>
<dbReference type="EMBL" id="UGET01000004">
    <property type="protein sequence ID" value="STL70770.1"/>
    <property type="molecule type" value="Genomic_DNA"/>
</dbReference>